<sequence length="205" mass="22238">MSSYLPLRHTGTHGVPPAPRGAVGGEDGVMHGMGGVMDGGGYMEHFLNIPEICPTGSYRNPRYYMGTYNAEACRMEALQQQHRNHHDLRMGLQGARPSFYPNMNMGMRFADSMDTQVGANCIPPQNRAETLSPCTKAVGVASDVEPPSFYPWMSINCRKRLESKGALRVGSAVTFGRRKGGKGPGGAERGGGAWENIPMSPNKQH</sequence>
<gene>
    <name evidence="2" type="ORF">CUNI_LOCUS10729</name>
</gene>
<evidence type="ECO:0000313" key="2">
    <source>
        <dbReference type="EMBL" id="CAG5125171.1"/>
    </source>
</evidence>
<evidence type="ECO:0000256" key="1">
    <source>
        <dbReference type="SAM" id="MobiDB-lite"/>
    </source>
</evidence>
<evidence type="ECO:0000313" key="3">
    <source>
        <dbReference type="Proteomes" id="UP000678393"/>
    </source>
</evidence>
<dbReference type="EMBL" id="CAJHNH020001975">
    <property type="protein sequence ID" value="CAG5125171.1"/>
    <property type="molecule type" value="Genomic_DNA"/>
</dbReference>
<comment type="caution">
    <text evidence="2">The sequence shown here is derived from an EMBL/GenBank/DDBJ whole genome shotgun (WGS) entry which is preliminary data.</text>
</comment>
<organism evidence="2 3">
    <name type="scientific">Candidula unifasciata</name>
    <dbReference type="NCBI Taxonomy" id="100452"/>
    <lineage>
        <taxon>Eukaryota</taxon>
        <taxon>Metazoa</taxon>
        <taxon>Spiralia</taxon>
        <taxon>Lophotrochozoa</taxon>
        <taxon>Mollusca</taxon>
        <taxon>Gastropoda</taxon>
        <taxon>Heterobranchia</taxon>
        <taxon>Euthyneura</taxon>
        <taxon>Panpulmonata</taxon>
        <taxon>Eupulmonata</taxon>
        <taxon>Stylommatophora</taxon>
        <taxon>Helicina</taxon>
        <taxon>Helicoidea</taxon>
        <taxon>Geomitridae</taxon>
        <taxon>Candidula</taxon>
    </lineage>
</organism>
<reference evidence="2" key="1">
    <citation type="submission" date="2021-04" db="EMBL/GenBank/DDBJ databases">
        <authorList>
            <consortium name="Molecular Ecology Group"/>
        </authorList>
    </citation>
    <scope>NUCLEOTIDE SEQUENCE</scope>
</reference>
<feature type="region of interest" description="Disordered" evidence="1">
    <location>
        <begin position="1"/>
        <end position="26"/>
    </location>
</feature>
<protein>
    <submittedName>
        <fullName evidence="2">Uncharacterized protein</fullName>
    </submittedName>
</protein>
<feature type="region of interest" description="Disordered" evidence="1">
    <location>
        <begin position="175"/>
        <end position="205"/>
    </location>
</feature>
<proteinExistence type="predicted"/>
<dbReference type="Proteomes" id="UP000678393">
    <property type="component" value="Unassembled WGS sequence"/>
</dbReference>
<feature type="compositionally biased region" description="Gly residues" evidence="1">
    <location>
        <begin position="182"/>
        <end position="193"/>
    </location>
</feature>
<dbReference type="OrthoDB" id="6159439at2759"/>
<name>A0A8S3ZDW2_9EUPU</name>
<keyword evidence="3" id="KW-1185">Reference proteome</keyword>
<dbReference type="AlphaFoldDB" id="A0A8S3ZDW2"/>
<accession>A0A8S3ZDW2</accession>